<gene>
    <name evidence="2" type="ORF">DI586_11350</name>
</gene>
<name>A0A2W5FDY9_9BACT</name>
<protein>
    <recommendedName>
        <fullName evidence="1">HTH marR-type domain-containing protein</fullName>
    </recommendedName>
</protein>
<dbReference type="InterPro" id="IPR036390">
    <property type="entry name" value="WH_DNA-bd_sf"/>
</dbReference>
<evidence type="ECO:0000259" key="1">
    <source>
        <dbReference type="Pfam" id="PF01047"/>
    </source>
</evidence>
<dbReference type="InterPro" id="IPR036388">
    <property type="entry name" value="WH-like_DNA-bd_sf"/>
</dbReference>
<dbReference type="InterPro" id="IPR000835">
    <property type="entry name" value="HTH_MarR-typ"/>
</dbReference>
<dbReference type="EMBL" id="QFOT01000195">
    <property type="protein sequence ID" value="PZP53153.1"/>
    <property type="molecule type" value="Genomic_DNA"/>
</dbReference>
<sequence>MPKTGLKSAHNQASANAIQQMGLVLDHLVDALGGDPSAPVRRAVILADIDQHPETTQTGVMERLRIDKHTLNRDIQWLYDQGCILRQPGKEDGRVIHMLTCGYSKKNLGLALDYFNNSH</sequence>
<evidence type="ECO:0000313" key="2">
    <source>
        <dbReference type="EMBL" id="PZP53153.1"/>
    </source>
</evidence>
<feature type="non-terminal residue" evidence="2">
    <location>
        <position position="119"/>
    </location>
</feature>
<evidence type="ECO:0000313" key="3">
    <source>
        <dbReference type="Proteomes" id="UP000249739"/>
    </source>
</evidence>
<reference evidence="2 3" key="1">
    <citation type="submission" date="2017-08" db="EMBL/GenBank/DDBJ databases">
        <title>Infants hospitalized years apart are colonized by the same room-sourced microbial strains.</title>
        <authorList>
            <person name="Brooks B."/>
            <person name="Olm M.R."/>
            <person name="Firek B.A."/>
            <person name="Baker R."/>
            <person name="Thomas B.C."/>
            <person name="Morowitz M.J."/>
            <person name="Banfield J.F."/>
        </authorList>
    </citation>
    <scope>NUCLEOTIDE SEQUENCE [LARGE SCALE GENOMIC DNA]</scope>
    <source>
        <strain evidence="2">S2_006_000_R2_64</strain>
    </source>
</reference>
<comment type="caution">
    <text evidence="2">The sequence shown here is derived from an EMBL/GenBank/DDBJ whole genome shotgun (WGS) entry which is preliminary data.</text>
</comment>
<dbReference type="Gene3D" id="1.10.10.10">
    <property type="entry name" value="Winged helix-like DNA-binding domain superfamily/Winged helix DNA-binding domain"/>
    <property type="match status" value="1"/>
</dbReference>
<dbReference type="AlphaFoldDB" id="A0A2W5FDY9"/>
<accession>A0A2W5FDY9</accession>
<proteinExistence type="predicted"/>
<feature type="domain" description="HTH marR-type" evidence="1">
    <location>
        <begin position="43"/>
        <end position="95"/>
    </location>
</feature>
<dbReference type="GO" id="GO:0003700">
    <property type="term" value="F:DNA-binding transcription factor activity"/>
    <property type="evidence" value="ECO:0007669"/>
    <property type="project" value="InterPro"/>
</dbReference>
<dbReference type="SUPFAM" id="SSF46785">
    <property type="entry name" value="Winged helix' DNA-binding domain"/>
    <property type="match status" value="1"/>
</dbReference>
<organism evidence="2 3">
    <name type="scientific">Micavibrio aeruginosavorus</name>
    <dbReference type="NCBI Taxonomy" id="349221"/>
    <lineage>
        <taxon>Bacteria</taxon>
        <taxon>Pseudomonadati</taxon>
        <taxon>Bdellovibrionota</taxon>
        <taxon>Bdellovibrionia</taxon>
        <taxon>Bdellovibrionales</taxon>
        <taxon>Pseudobdellovibrionaceae</taxon>
        <taxon>Micavibrio</taxon>
    </lineage>
</organism>
<dbReference type="Proteomes" id="UP000249739">
    <property type="component" value="Unassembled WGS sequence"/>
</dbReference>
<dbReference type="Pfam" id="PF01047">
    <property type="entry name" value="MarR"/>
    <property type="match status" value="1"/>
</dbReference>